<dbReference type="GO" id="GO:0030288">
    <property type="term" value="C:outer membrane-bounded periplasmic space"/>
    <property type="evidence" value="ECO:0007669"/>
    <property type="project" value="TreeGrafter"/>
</dbReference>
<dbReference type="Pfam" id="PF01547">
    <property type="entry name" value="SBP_bac_1"/>
    <property type="match status" value="1"/>
</dbReference>
<sequence length="128" mass="14516">MKKTLTIIIFLIFQQLPNAAEVNVYSARKETLIKPLLDQFTRDTGIEANLVTGKADTFIKRLEIEGENTPADILLTVDAARLVRAKEKGLFQEVISDALNKVIPNYFRDIDNHWFGLSLRSRVIVFAP</sequence>
<dbReference type="PANTHER" id="PTHR30006">
    <property type="entry name" value="THIAMINE-BINDING PERIPLASMIC PROTEIN-RELATED"/>
    <property type="match status" value="1"/>
</dbReference>
<reference evidence="2" key="1">
    <citation type="submission" date="2018-05" db="EMBL/GenBank/DDBJ databases">
        <authorList>
            <person name="Lanie J.A."/>
            <person name="Ng W.-L."/>
            <person name="Kazmierczak K.M."/>
            <person name="Andrzejewski T.M."/>
            <person name="Davidsen T.M."/>
            <person name="Wayne K.J."/>
            <person name="Tettelin H."/>
            <person name="Glass J.I."/>
            <person name="Rusch D."/>
            <person name="Podicherti R."/>
            <person name="Tsui H.-C.T."/>
            <person name="Winkler M.E."/>
        </authorList>
    </citation>
    <scope>NUCLEOTIDE SEQUENCE</scope>
</reference>
<dbReference type="EMBL" id="UINC01034391">
    <property type="protein sequence ID" value="SVB25159.1"/>
    <property type="molecule type" value="Genomic_DNA"/>
</dbReference>
<protein>
    <recommendedName>
        <fullName evidence="3">Fe(3+) ABC transporter substrate-binding protein</fullName>
    </recommendedName>
</protein>
<evidence type="ECO:0000256" key="1">
    <source>
        <dbReference type="ARBA" id="ARBA00022729"/>
    </source>
</evidence>
<dbReference type="InterPro" id="IPR006059">
    <property type="entry name" value="SBP"/>
</dbReference>
<evidence type="ECO:0008006" key="3">
    <source>
        <dbReference type="Google" id="ProtNLM"/>
    </source>
</evidence>
<gene>
    <name evidence="2" type="ORF">METZ01_LOCUS178013</name>
</gene>
<dbReference type="Gene3D" id="3.40.190.10">
    <property type="entry name" value="Periplasmic binding protein-like II"/>
    <property type="match status" value="1"/>
</dbReference>
<feature type="non-terminal residue" evidence="2">
    <location>
        <position position="128"/>
    </location>
</feature>
<organism evidence="2">
    <name type="scientific">marine metagenome</name>
    <dbReference type="NCBI Taxonomy" id="408172"/>
    <lineage>
        <taxon>unclassified sequences</taxon>
        <taxon>metagenomes</taxon>
        <taxon>ecological metagenomes</taxon>
    </lineage>
</organism>
<dbReference type="SUPFAM" id="SSF53850">
    <property type="entry name" value="Periplasmic binding protein-like II"/>
    <property type="match status" value="1"/>
</dbReference>
<accession>A0A382CH23</accession>
<dbReference type="PANTHER" id="PTHR30006:SF15">
    <property type="entry name" value="IRON-UTILIZATION PERIPLASMIC PROTEIN"/>
    <property type="match status" value="1"/>
</dbReference>
<proteinExistence type="predicted"/>
<dbReference type="AlphaFoldDB" id="A0A382CH23"/>
<keyword evidence="1" id="KW-0732">Signal</keyword>
<name>A0A382CH23_9ZZZZ</name>
<evidence type="ECO:0000313" key="2">
    <source>
        <dbReference type="EMBL" id="SVB25159.1"/>
    </source>
</evidence>